<dbReference type="InterPro" id="IPR050832">
    <property type="entry name" value="Bact_Acetyltransf"/>
</dbReference>
<dbReference type="PROSITE" id="PS51186">
    <property type="entry name" value="GNAT"/>
    <property type="match status" value="1"/>
</dbReference>
<dbReference type="InterPro" id="IPR016181">
    <property type="entry name" value="Acyl_CoA_acyltransferase"/>
</dbReference>
<proteinExistence type="predicted"/>
<keyword evidence="6" id="KW-1185">Reference proteome</keyword>
<evidence type="ECO:0000256" key="1">
    <source>
        <dbReference type="ARBA" id="ARBA00022679"/>
    </source>
</evidence>
<dbReference type="AlphaFoldDB" id="A0A3R5QYL6"/>
<evidence type="ECO:0000259" key="4">
    <source>
        <dbReference type="PROSITE" id="PS51186"/>
    </source>
</evidence>
<keyword evidence="2" id="KW-0012">Acyltransferase</keyword>
<name>A0A3R5QYL6_9CLOT</name>
<dbReference type="Pfam" id="PF00583">
    <property type="entry name" value="Acetyltransf_1"/>
    <property type="match status" value="1"/>
</dbReference>
<organism evidence="5 6">
    <name type="scientific">Clostridium manihotivorum</name>
    <dbReference type="NCBI Taxonomy" id="2320868"/>
    <lineage>
        <taxon>Bacteria</taxon>
        <taxon>Bacillati</taxon>
        <taxon>Bacillota</taxon>
        <taxon>Clostridia</taxon>
        <taxon>Eubacteriales</taxon>
        <taxon>Clostridiaceae</taxon>
        <taxon>Clostridium</taxon>
    </lineage>
</organism>
<evidence type="ECO:0000313" key="5">
    <source>
        <dbReference type="EMBL" id="QAA35294.1"/>
    </source>
</evidence>
<evidence type="ECO:0000313" key="6">
    <source>
        <dbReference type="Proteomes" id="UP000286268"/>
    </source>
</evidence>
<keyword evidence="3" id="KW-0472">Membrane</keyword>
<gene>
    <name evidence="5" type="ORF">C1I91_13200</name>
</gene>
<protein>
    <submittedName>
        <fullName evidence="5">GNAT family N-acetyltransferase</fullName>
    </submittedName>
</protein>
<dbReference type="PANTHER" id="PTHR43877">
    <property type="entry name" value="AMINOALKYLPHOSPHONATE N-ACETYLTRANSFERASE-RELATED-RELATED"/>
    <property type="match status" value="1"/>
</dbReference>
<keyword evidence="1 5" id="KW-0808">Transferase</keyword>
<dbReference type="CDD" id="cd04301">
    <property type="entry name" value="NAT_SF"/>
    <property type="match status" value="1"/>
</dbReference>
<feature type="transmembrane region" description="Helical" evidence="3">
    <location>
        <begin position="55"/>
        <end position="74"/>
    </location>
</feature>
<evidence type="ECO:0000256" key="2">
    <source>
        <dbReference type="ARBA" id="ARBA00023315"/>
    </source>
</evidence>
<keyword evidence="3" id="KW-0812">Transmembrane</keyword>
<sequence length="166" mass="18546">MEIIEIHKMNDVYLEGLSSLLIDVVDNGASVGFLSPLILEDAKSYWKEVLQNKGVILWVAVIAGHIVGAIQLYLCQKQNGKHRGEIAKLIVHSKARRMGIGKDLIKLAEERARKEGLKLLTLDTRGGDVSNLLYKARGYIEAGRIPKYAQSSNGELHETVLYYKMI</sequence>
<reference evidence="5 6" key="1">
    <citation type="submission" date="2018-01" db="EMBL/GenBank/DDBJ databases">
        <title>Genome Sequencing and Assembly of Anaerobacter polyendosporus strain CT4.</title>
        <authorList>
            <person name="Tachaapaikoon C."/>
            <person name="Sutheeworapong S."/>
            <person name="Jenjaroenpun P."/>
            <person name="Wongsurawat T."/>
            <person name="Nookeaw I."/>
            <person name="Cheawchanlertfa P."/>
            <person name="Kosugi A."/>
            <person name="Cheevadhanarak S."/>
            <person name="Ratanakhanokchai K."/>
        </authorList>
    </citation>
    <scope>NUCLEOTIDE SEQUENCE [LARGE SCALE GENOMIC DNA]</scope>
    <source>
        <strain evidence="5 6">CT4</strain>
    </source>
</reference>
<dbReference type="KEGG" id="cmah:C1I91_13200"/>
<keyword evidence="3" id="KW-1133">Transmembrane helix</keyword>
<evidence type="ECO:0000256" key="3">
    <source>
        <dbReference type="SAM" id="Phobius"/>
    </source>
</evidence>
<dbReference type="Gene3D" id="3.40.630.30">
    <property type="match status" value="1"/>
</dbReference>
<dbReference type="GO" id="GO:0016747">
    <property type="term" value="F:acyltransferase activity, transferring groups other than amino-acyl groups"/>
    <property type="evidence" value="ECO:0007669"/>
    <property type="project" value="InterPro"/>
</dbReference>
<feature type="domain" description="N-acetyltransferase" evidence="4">
    <location>
        <begin position="4"/>
        <end position="166"/>
    </location>
</feature>
<dbReference type="EMBL" id="CP025746">
    <property type="protein sequence ID" value="QAA35294.1"/>
    <property type="molecule type" value="Genomic_DNA"/>
</dbReference>
<accession>A0A3R5QYL6</accession>
<dbReference type="InterPro" id="IPR000182">
    <property type="entry name" value="GNAT_dom"/>
</dbReference>
<dbReference type="OrthoDB" id="3389160at2"/>
<dbReference type="Proteomes" id="UP000286268">
    <property type="component" value="Chromosome"/>
</dbReference>
<dbReference type="SUPFAM" id="SSF55729">
    <property type="entry name" value="Acyl-CoA N-acyltransferases (Nat)"/>
    <property type="match status" value="1"/>
</dbReference>